<evidence type="ECO:0000313" key="2">
    <source>
        <dbReference type="EMBL" id="KAE9396569.1"/>
    </source>
</evidence>
<organism evidence="2 3">
    <name type="scientific">Gymnopus androsaceus JB14</name>
    <dbReference type="NCBI Taxonomy" id="1447944"/>
    <lineage>
        <taxon>Eukaryota</taxon>
        <taxon>Fungi</taxon>
        <taxon>Dikarya</taxon>
        <taxon>Basidiomycota</taxon>
        <taxon>Agaricomycotina</taxon>
        <taxon>Agaricomycetes</taxon>
        <taxon>Agaricomycetidae</taxon>
        <taxon>Agaricales</taxon>
        <taxon>Marasmiineae</taxon>
        <taxon>Omphalotaceae</taxon>
        <taxon>Gymnopus</taxon>
    </lineage>
</organism>
<feature type="region of interest" description="Disordered" evidence="1">
    <location>
        <begin position="272"/>
        <end position="291"/>
    </location>
</feature>
<evidence type="ECO:0000313" key="3">
    <source>
        <dbReference type="Proteomes" id="UP000799118"/>
    </source>
</evidence>
<protein>
    <submittedName>
        <fullName evidence="2">Uncharacterized protein</fullName>
    </submittedName>
</protein>
<feature type="compositionally biased region" description="Pro residues" evidence="1">
    <location>
        <begin position="20"/>
        <end position="32"/>
    </location>
</feature>
<dbReference type="EMBL" id="ML769511">
    <property type="protein sequence ID" value="KAE9396569.1"/>
    <property type="molecule type" value="Genomic_DNA"/>
</dbReference>
<proteinExistence type="predicted"/>
<gene>
    <name evidence="2" type="ORF">BT96DRAFT_101548</name>
</gene>
<sequence>MESSSADFHIHHSSAAGPAIVPPSSPRLPPVRPYLTRGLPTLHSDSSASLLTHLPSVARRRTEKDLPSRPISNLHDYMPPAASRSSWRGMPFSQFQRRILQDAGVEVAADQPRETPSAVVDVDIAQLQAFLASRVEEMNIKRGMLNLPAWKVPNDLSLMRHVCKVWWGEQVAIPELKRVGNGKYEIDYEVMKREMEMEEMLMDTPLIEISTAEERAQAEAKVEKALWWMDNYGPYGIARTKKTKSKRKPSVFAEIWVNIGYVFGISAKRRRDRDHGAGRRTIGRSGGRRRRARTRLTNKVFRFRR</sequence>
<feature type="region of interest" description="Disordered" evidence="1">
    <location>
        <begin position="1"/>
        <end position="40"/>
    </location>
</feature>
<dbReference type="Proteomes" id="UP000799118">
    <property type="component" value="Unassembled WGS sequence"/>
</dbReference>
<dbReference type="OrthoDB" id="2927948at2759"/>
<accession>A0A6A4HDX0</accession>
<keyword evidence="3" id="KW-1185">Reference proteome</keyword>
<reference evidence="2" key="1">
    <citation type="journal article" date="2019" name="Environ. Microbiol.">
        <title>Fungal ecological strategies reflected in gene transcription - a case study of two litter decomposers.</title>
        <authorList>
            <person name="Barbi F."/>
            <person name="Kohler A."/>
            <person name="Barry K."/>
            <person name="Baskaran P."/>
            <person name="Daum C."/>
            <person name="Fauchery L."/>
            <person name="Ihrmark K."/>
            <person name="Kuo A."/>
            <person name="LaButti K."/>
            <person name="Lipzen A."/>
            <person name="Morin E."/>
            <person name="Grigoriev I.V."/>
            <person name="Henrissat B."/>
            <person name="Lindahl B."/>
            <person name="Martin F."/>
        </authorList>
    </citation>
    <scope>NUCLEOTIDE SEQUENCE</scope>
    <source>
        <strain evidence="2">JB14</strain>
    </source>
</reference>
<evidence type="ECO:0000256" key="1">
    <source>
        <dbReference type="SAM" id="MobiDB-lite"/>
    </source>
</evidence>
<dbReference type="AlphaFoldDB" id="A0A6A4HDX0"/>
<name>A0A6A4HDX0_9AGAR</name>